<organism evidence="1 2">
    <name type="scientific">Telmatocola sphagniphila</name>
    <dbReference type="NCBI Taxonomy" id="1123043"/>
    <lineage>
        <taxon>Bacteria</taxon>
        <taxon>Pseudomonadati</taxon>
        <taxon>Planctomycetota</taxon>
        <taxon>Planctomycetia</taxon>
        <taxon>Gemmatales</taxon>
        <taxon>Gemmataceae</taxon>
    </lineage>
</organism>
<proteinExistence type="predicted"/>
<sequence length="107" mass="12254">MKNRKELNEVTNSIESDWSKLSERMHGPGVNFRWIARIAKRDIVDLVGPLTLKQRKLFEEFEAKLTECEAAGMDSKELGRSLAELAHQLLNEATTTLQRWTAESIII</sequence>
<dbReference type="Proteomes" id="UP000676194">
    <property type="component" value="Chromosome"/>
</dbReference>
<dbReference type="AlphaFoldDB" id="A0A8E6B9I5"/>
<gene>
    <name evidence="1" type="ORF">KIH39_10005</name>
</gene>
<protein>
    <submittedName>
        <fullName evidence="1">Uncharacterized protein</fullName>
    </submittedName>
</protein>
<dbReference type="KEGG" id="tsph:KIH39_10005"/>
<name>A0A8E6B9I5_9BACT</name>
<evidence type="ECO:0000313" key="1">
    <source>
        <dbReference type="EMBL" id="QVL34216.1"/>
    </source>
</evidence>
<accession>A0A8E6B9I5</accession>
<dbReference type="EMBL" id="CP074694">
    <property type="protein sequence ID" value="QVL34216.1"/>
    <property type="molecule type" value="Genomic_DNA"/>
</dbReference>
<dbReference type="RefSeq" id="WP_213499188.1">
    <property type="nucleotide sequence ID" value="NZ_CP074694.1"/>
</dbReference>
<reference evidence="1" key="1">
    <citation type="submission" date="2021-05" db="EMBL/GenBank/DDBJ databases">
        <title>Complete genome sequence of the cellulolytic planctomycete Telmatocola sphagniphila SP2T and characterization of the first cellulase from planctomycetes.</title>
        <authorList>
            <person name="Rakitin A.L."/>
            <person name="Beletsky A.V."/>
            <person name="Naumoff D.G."/>
            <person name="Kulichevskaya I.S."/>
            <person name="Mardanov A.V."/>
            <person name="Ravin N.V."/>
            <person name="Dedysh S.N."/>
        </authorList>
    </citation>
    <scope>NUCLEOTIDE SEQUENCE</scope>
    <source>
        <strain evidence="1">SP2T</strain>
    </source>
</reference>
<keyword evidence="2" id="KW-1185">Reference proteome</keyword>
<evidence type="ECO:0000313" key="2">
    <source>
        <dbReference type="Proteomes" id="UP000676194"/>
    </source>
</evidence>